<sequence>MAAVAFAVLVVGGGGAYLAASATGGGGGAVAGGHGTPPPLALDGYTTGATSGTSGIAPGEPDPYGVTYRATGALPSGPGSAPVYRAQGQVSAAEVARLAKALGVAGTPVAEGQVWKVGSGGDGSGPSLQVNRQAPGLWTFTRYAPGTDDCKGGAATCTHDPAAPSVDPVSEAAAKKAAAPVLKAVGQDDAKVDASRTTGAQRTVNADPVIDGLPTYGLTTGLTVSAQGEITYGSGELKAPVKGDTYPTLSAAKTLALMNTAPKSDHRMGIGGCASPEPLKDRLEAPCGSGSSAGTGAGSTGATDGSATDGSATVEKAVFGLAVRSSGGRQALVPSWLYEVRLPGAQDTTTVTYPAVDPTYLTSSSPSASASPEPSGTGSTKDVKVDSWSADGTTLTVRFTGGVCADYKTSASETSGTVTVKVTETPWKGRVCVMIAKFYEQQVRLDRPVGDRKVVGTDGATVPRTTSSTPLPKTSAQRVEPSSLAR</sequence>
<evidence type="ECO:0008006" key="4">
    <source>
        <dbReference type="Google" id="ProtNLM"/>
    </source>
</evidence>
<dbReference type="EMBL" id="LAVA02000124">
    <property type="protein sequence ID" value="OIJ62907.1"/>
    <property type="molecule type" value="Genomic_DNA"/>
</dbReference>
<feature type="region of interest" description="Disordered" evidence="1">
    <location>
        <begin position="450"/>
        <end position="486"/>
    </location>
</feature>
<feature type="region of interest" description="Disordered" evidence="1">
    <location>
        <begin position="361"/>
        <end position="384"/>
    </location>
</feature>
<accession>A0A1J4NKT1</accession>
<dbReference type="OrthoDB" id="3830613at2"/>
<dbReference type="Proteomes" id="UP000034196">
    <property type="component" value="Unassembled WGS sequence"/>
</dbReference>
<keyword evidence="3" id="KW-1185">Reference proteome</keyword>
<dbReference type="AlphaFoldDB" id="A0A1J4NKT1"/>
<reference evidence="2" key="1">
    <citation type="submission" date="2016-10" db="EMBL/GenBank/DDBJ databases">
        <title>Genome sequence of Streptomyces mangrovisoli MUSC 149.</title>
        <authorList>
            <person name="Lee L.-H."/>
            <person name="Ser H.-L."/>
        </authorList>
    </citation>
    <scope>NUCLEOTIDE SEQUENCE [LARGE SCALE GENOMIC DNA]</scope>
    <source>
        <strain evidence="2">MUSC 149</strain>
    </source>
</reference>
<dbReference type="STRING" id="1428628.WN71_036950"/>
<organism evidence="2 3">
    <name type="scientific">Streptomyces mangrovisoli</name>
    <dbReference type="NCBI Taxonomy" id="1428628"/>
    <lineage>
        <taxon>Bacteria</taxon>
        <taxon>Bacillati</taxon>
        <taxon>Actinomycetota</taxon>
        <taxon>Actinomycetes</taxon>
        <taxon>Kitasatosporales</taxon>
        <taxon>Streptomycetaceae</taxon>
        <taxon>Streptomyces</taxon>
    </lineage>
</organism>
<feature type="compositionally biased region" description="Low complexity" evidence="1">
    <location>
        <begin position="300"/>
        <end position="309"/>
    </location>
</feature>
<feature type="compositionally biased region" description="Low complexity" evidence="1">
    <location>
        <begin position="362"/>
        <end position="380"/>
    </location>
</feature>
<evidence type="ECO:0000313" key="2">
    <source>
        <dbReference type="EMBL" id="OIJ62907.1"/>
    </source>
</evidence>
<feature type="compositionally biased region" description="Polar residues" evidence="1">
    <location>
        <begin position="463"/>
        <end position="477"/>
    </location>
</feature>
<proteinExistence type="predicted"/>
<comment type="caution">
    <text evidence="2">The sequence shown here is derived from an EMBL/GenBank/DDBJ whole genome shotgun (WGS) entry which is preliminary data.</text>
</comment>
<gene>
    <name evidence="2" type="ORF">WN71_036950</name>
</gene>
<evidence type="ECO:0000256" key="1">
    <source>
        <dbReference type="SAM" id="MobiDB-lite"/>
    </source>
</evidence>
<name>A0A1J4NKT1_9ACTN</name>
<feature type="region of interest" description="Disordered" evidence="1">
    <location>
        <begin position="265"/>
        <end position="309"/>
    </location>
</feature>
<evidence type="ECO:0000313" key="3">
    <source>
        <dbReference type="Proteomes" id="UP000034196"/>
    </source>
</evidence>
<protein>
    <recommendedName>
        <fullName evidence="4">Large membrane protein</fullName>
    </recommendedName>
</protein>